<feature type="chain" id="PRO_5047215968" description="Periplasmic heavy metal sensor" evidence="2">
    <location>
        <begin position="29"/>
        <end position="127"/>
    </location>
</feature>
<protein>
    <recommendedName>
        <fullName evidence="5">Periplasmic heavy metal sensor</fullName>
    </recommendedName>
</protein>
<keyword evidence="2" id="KW-0732">Signal</keyword>
<feature type="compositionally biased region" description="Basic residues" evidence="1">
    <location>
        <begin position="108"/>
        <end position="118"/>
    </location>
</feature>
<sequence length="127" mass="14200">MNMKKMGLISAVGFTALMGASLATNALADDHKEGKGKHHKMEMRDPARMADRLAEHLELDDATKAKVTVLLEKRSAEMKDLRESHKAELVALLTPEQAEKLEKMEKHRGMKGKHHGKGMKHDQENHG</sequence>
<reference evidence="3" key="1">
    <citation type="submission" date="2022-12" db="EMBL/GenBank/DDBJ databases">
        <title>Marinomonas 15G1-11 sp. nov, isolated from marine algae.</title>
        <authorList>
            <person name="Butt M."/>
            <person name="Choi D.G."/>
            <person name="Kim J.M."/>
            <person name="Lee J.K."/>
            <person name="Baek J.H."/>
            <person name="Jeon C.O."/>
        </authorList>
    </citation>
    <scope>NUCLEOTIDE SEQUENCE</scope>
    <source>
        <strain evidence="3">15G1-11</strain>
    </source>
</reference>
<comment type="caution">
    <text evidence="3">The sequence shown here is derived from an EMBL/GenBank/DDBJ whole genome shotgun (WGS) entry which is preliminary data.</text>
</comment>
<organism evidence="3 4">
    <name type="scientific">Marinomonas phaeophyticola</name>
    <dbReference type="NCBI Taxonomy" id="3004091"/>
    <lineage>
        <taxon>Bacteria</taxon>
        <taxon>Pseudomonadati</taxon>
        <taxon>Pseudomonadota</taxon>
        <taxon>Gammaproteobacteria</taxon>
        <taxon>Oceanospirillales</taxon>
        <taxon>Oceanospirillaceae</taxon>
        <taxon>Marinomonas</taxon>
    </lineage>
</organism>
<dbReference type="Proteomes" id="UP001149719">
    <property type="component" value="Unassembled WGS sequence"/>
</dbReference>
<name>A0ABT4JX02_9GAMM</name>
<accession>A0ABT4JX02</accession>
<dbReference type="EMBL" id="JAPUBN010000019">
    <property type="protein sequence ID" value="MCZ2722931.1"/>
    <property type="molecule type" value="Genomic_DNA"/>
</dbReference>
<evidence type="ECO:0000313" key="3">
    <source>
        <dbReference type="EMBL" id="MCZ2722931.1"/>
    </source>
</evidence>
<evidence type="ECO:0008006" key="5">
    <source>
        <dbReference type="Google" id="ProtNLM"/>
    </source>
</evidence>
<keyword evidence="4" id="KW-1185">Reference proteome</keyword>
<feature type="signal peptide" evidence="2">
    <location>
        <begin position="1"/>
        <end position="28"/>
    </location>
</feature>
<evidence type="ECO:0000256" key="1">
    <source>
        <dbReference type="SAM" id="MobiDB-lite"/>
    </source>
</evidence>
<gene>
    <name evidence="3" type="ORF">O1D97_15255</name>
</gene>
<proteinExistence type="predicted"/>
<evidence type="ECO:0000256" key="2">
    <source>
        <dbReference type="SAM" id="SignalP"/>
    </source>
</evidence>
<feature type="region of interest" description="Disordered" evidence="1">
    <location>
        <begin position="104"/>
        <end position="127"/>
    </location>
</feature>
<evidence type="ECO:0000313" key="4">
    <source>
        <dbReference type="Proteomes" id="UP001149719"/>
    </source>
</evidence>
<dbReference type="RefSeq" id="WP_269126965.1">
    <property type="nucleotide sequence ID" value="NZ_JAPUBN010000019.1"/>
</dbReference>